<evidence type="ECO:0000259" key="2">
    <source>
        <dbReference type="Pfam" id="PF15611"/>
    </source>
</evidence>
<dbReference type="RefSeq" id="WP_174757531.1">
    <property type="nucleotide sequence ID" value="NZ_BSOV01000011.1"/>
</dbReference>
<evidence type="ECO:0000256" key="1">
    <source>
        <dbReference type="SAM" id="MobiDB-lite"/>
    </source>
</evidence>
<name>A0A6N1ASH4_9PROT</name>
<proteinExistence type="predicted"/>
<dbReference type="KEGG" id="aoz:HUE56_28155"/>
<geneLocation type="plasmid" evidence="3 4">
    <name>unnamed6</name>
</geneLocation>
<dbReference type="Proteomes" id="UP000509702">
    <property type="component" value="Plasmid unnamed6"/>
</dbReference>
<evidence type="ECO:0000313" key="3">
    <source>
        <dbReference type="EMBL" id="QKS54329.1"/>
    </source>
</evidence>
<feature type="region of interest" description="Disordered" evidence="1">
    <location>
        <begin position="411"/>
        <end position="431"/>
    </location>
</feature>
<accession>A0A6N1ASH4</accession>
<sequence>MKLPEMPGSAQALVALAAGDAAPALPAGDVLEAVRRRLQQAARSPQRWEGAAPRDLRDAPWLMWADKAPLATLDGLLEAVLRLAERRAGVRRTLIEGWLKGFAPDGPRMVEAGRAIRRLITGNADARLQPWRLADSWCHLFDAVKGPKTLALQILQGTDPVPALLARACLDDPLRAVSGYMRAVQHEVLQLAPDCIAGTAGPAAMARLTDFLAPDGQLRFSEPEAYGNLARSLLAPWINGRRLPDEAVRAAVQSFLLTHLRDPRLHPERWAKAGDTVVAVMRQWLARASLNAFFEVIGEYAYDKQWRYREAFWSACLEAGGIDDAWLALGAAVHTSARSVRELNGGFARLRGNGDQSVLLLRVKNTVFSEWSHNGKLRAWPLDWKTAPKLYLREYSRSDVIGTCLPFPPNPQYGSNGNRDSSGLSHVGSDSSRWQGSVARMLADRAGIHLTHRDWMPK</sequence>
<keyword evidence="3" id="KW-0614">Plasmid</keyword>
<evidence type="ECO:0000313" key="4">
    <source>
        <dbReference type="Proteomes" id="UP000509702"/>
    </source>
</evidence>
<protein>
    <recommendedName>
        <fullName evidence="2">Zorya protein ZorC EH domain-containing protein</fullName>
    </recommendedName>
</protein>
<reference evidence="3 4" key="1">
    <citation type="submission" date="2020-06" db="EMBL/GenBank/DDBJ databases">
        <title>Complete genome of Azosprillum oryzae KACC14407.</title>
        <authorList>
            <person name="Kim M."/>
            <person name="Park Y.-J."/>
            <person name="Shin J.-H."/>
        </authorList>
    </citation>
    <scope>NUCLEOTIDE SEQUENCE [LARGE SCALE GENOMIC DNA]</scope>
    <source>
        <strain evidence="3 4">KACC 14407</strain>
        <plasmid evidence="3 4">unnamed6</plasmid>
    </source>
</reference>
<dbReference type="InterPro" id="IPR028943">
    <property type="entry name" value="ZorC_EH_Signature_dom"/>
</dbReference>
<dbReference type="Pfam" id="PF15611">
    <property type="entry name" value="EH_Signature"/>
    <property type="match status" value="1"/>
</dbReference>
<organism evidence="3 4">
    <name type="scientific">Azospirillum oryzae</name>
    <dbReference type="NCBI Taxonomy" id="286727"/>
    <lineage>
        <taxon>Bacteria</taxon>
        <taxon>Pseudomonadati</taxon>
        <taxon>Pseudomonadota</taxon>
        <taxon>Alphaproteobacteria</taxon>
        <taxon>Rhodospirillales</taxon>
        <taxon>Azospirillaceae</taxon>
        <taxon>Azospirillum</taxon>
    </lineage>
</organism>
<feature type="compositionally biased region" description="Low complexity" evidence="1">
    <location>
        <begin position="420"/>
        <end position="431"/>
    </location>
</feature>
<dbReference type="AlphaFoldDB" id="A0A6N1ASH4"/>
<keyword evidence="4" id="KW-1185">Reference proteome</keyword>
<dbReference type="EMBL" id="CP054621">
    <property type="protein sequence ID" value="QKS54329.1"/>
    <property type="molecule type" value="Genomic_DNA"/>
</dbReference>
<gene>
    <name evidence="3" type="ORF">HUE56_28155</name>
</gene>
<feature type="domain" description="Zorya protein ZorC EH" evidence="2">
    <location>
        <begin position="4"/>
        <end position="440"/>
    </location>
</feature>